<dbReference type="InterPro" id="IPR012349">
    <property type="entry name" value="Split_barrel_FMN-bd"/>
</dbReference>
<dbReference type="Proteomes" id="UP000019151">
    <property type="component" value="Plasmid 1"/>
</dbReference>
<sequence length="163" mass="18254">MSHSSHPPPRFRELSHDECAALLRRQHVGRLAYALHDRVWIEPIHYTYDDGWLVGRTSAGSKLATLAHNPWVALETDEIRDTFDWESVVVRGTFYRLKPHGNTVDRASYARALPLLRAIVPESLGPDDPVAFRDVLFHIHVDEMTGRAAAPPNAETDGEPASG</sequence>
<name>W0RNJ4_9BACT</name>
<protein>
    <submittedName>
        <fullName evidence="1">Pyridoxamine 5'-phosphate oxidase-related protein</fullName>
    </submittedName>
</protein>
<evidence type="ECO:0000313" key="1">
    <source>
        <dbReference type="EMBL" id="AHG92584.1"/>
    </source>
</evidence>
<evidence type="ECO:0000313" key="2">
    <source>
        <dbReference type="Proteomes" id="UP000019151"/>
    </source>
</evidence>
<proteinExistence type="predicted"/>
<dbReference type="AlphaFoldDB" id="W0RNJ4"/>
<geneLocation type="plasmid" evidence="1 2">
    <name>1</name>
</geneLocation>
<dbReference type="Pfam" id="PF12900">
    <property type="entry name" value="Pyridox_ox_2"/>
    <property type="match status" value="1"/>
</dbReference>
<dbReference type="EMBL" id="CP007129">
    <property type="protein sequence ID" value="AHG92584.1"/>
    <property type="molecule type" value="Genomic_DNA"/>
</dbReference>
<dbReference type="HOGENOM" id="CLU_1624760_0_0_0"/>
<gene>
    <name evidence="1" type="ORF">J421_5049</name>
</gene>
<dbReference type="InterPro" id="IPR024747">
    <property type="entry name" value="Pyridox_Oxase-rel"/>
</dbReference>
<reference evidence="1 2" key="1">
    <citation type="journal article" date="2014" name="Genome Announc.">
        <title>Genome Sequence and Methylome of Soil Bacterium Gemmatirosa kalamazoonensis KBS708T, a Member of the Rarely Cultivated Gemmatimonadetes Phylum.</title>
        <authorList>
            <person name="Debruyn J.M."/>
            <person name="Radosevich M."/>
            <person name="Wommack K.E."/>
            <person name="Polson S.W."/>
            <person name="Hauser L.J."/>
            <person name="Fawaz M.N."/>
            <person name="Korlach J."/>
            <person name="Tsai Y.C."/>
        </authorList>
    </citation>
    <scope>NUCLEOTIDE SEQUENCE [LARGE SCALE GENOMIC DNA]</scope>
    <source>
        <strain evidence="1 2">KBS708</strain>
        <plasmid evidence="2">Plasmid 1</plasmid>
    </source>
</reference>
<dbReference type="RefSeq" id="WP_025413918.1">
    <property type="nucleotide sequence ID" value="NZ_CP007129.1"/>
</dbReference>
<keyword evidence="1" id="KW-0614">Plasmid</keyword>
<dbReference type="InParanoid" id="W0RNJ4"/>
<keyword evidence="2" id="KW-1185">Reference proteome</keyword>
<dbReference type="OrthoDB" id="9794935at2"/>
<organism evidence="1 2">
    <name type="scientific">Gemmatirosa kalamazoonensis</name>
    <dbReference type="NCBI Taxonomy" id="861299"/>
    <lineage>
        <taxon>Bacteria</taxon>
        <taxon>Pseudomonadati</taxon>
        <taxon>Gemmatimonadota</taxon>
        <taxon>Gemmatimonadia</taxon>
        <taxon>Gemmatimonadales</taxon>
        <taxon>Gemmatimonadaceae</taxon>
        <taxon>Gemmatirosa</taxon>
    </lineage>
</organism>
<dbReference type="Gene3D" id="2.30.110.10">
    <property type="entry name" value="Electron Transport, Fmn-binding Protein, Chain A"/>
    <property type="match status" value="1"/>
</dbReference>
<accession>W0RNJ4</accession>
<dbReference type="SUPFAM" id="SSF50475">
    <property type="entry name" value="FMN-binding split barrel"/>
    <property type="match status" value="1"/>
</dbReference>
<dbReference type="KEGG" id="gba:J421_5049"/>